<organism evidence="2 3">
    <name type="scientific">Streptomyces chilikensis</name>
    <dbReference type="NCBI Taxonomy" id="1194079"/>
    <lineage>
        <taxon>Bacteria</taxon>
        <taxon>Bacillati</taxon>
        <taxon>Actinomycetota</taxon>
        <taxon>Actinomycetes</taxon>
        <taxon>Kitasatosporales</taxon>
        <taxon>Streptomycetaceae</taxon>
        <taxon>Streptomyces</taxon>
    </lineage>
</organism>
<evidence type="ECO:0000259" key="1">
    <source>
        <dbReference type="Pfam" id="PF13460"/>
    </source>
</evidence>
<keyword evidence="3" id="KW-1185">Reference proteome</keyword>
<name>A0ABV3EWD1_9ACTN</name>
<dbReference type="PANTHER" id="PTHR47129">
    <property type="entry name" value="QUINONE OXIDOREDUCTASE 2"/>
    <property type="match status" value="1"/>
</dbReference>
<dbReference type="InterPro" id="IPR052718">
    <property type="entry name" value="NmrA-type_oxidoreductase"/>
</dbReference>
<feature type="domain" description="NAD(P)-binding" evidence="1">
    <location>
        <begin position="7"/>
        <end position="182"/>
    </location>
</feature>
<dbReference type="InterPro" id="IPR036291">
    <property type="entry name" value="NAD(P)-bd_dom_sf"/>
</dbReference>
<dbReference type="Pfam" id="PF13460">
    <property type="entry name" value="NAD_binding_10"/>
    <property type="match status" value="1"/>
</dbReference>
<comment type="caution">
    <text evidence="2">The sequence shown here is derived from an EMBL/GenBank/DDBJ whole genome shotgun (WGS) entry which is preliminary data.</text>
</comment>
<reference evidence="2 3" key="1">
    <citation type="submission" date="2024-06" db="EMBL/GenBank/DDBJ databases">
        <title>The Natural Products Discovery Center: Release of the First 8490 Sequenced Strains for Exploring Actinobacteria Biosynthetic Diversity.</title>
        <authorList>
            <person name="Kalkreuter E."/>
            <person name="Kautsar S.A."/>
            <person name="Yang D."/>
            <person name="Bader C.D."/>
            <person name="Teijaro C.N."/>
            <person name="Fluegel L."/>
            <person name="Davis C.M."/>
            <person name="Simpson J.R."/>
            <person name="Lauterbach L."/>
            <person name="Steele A.D."/>
            <person name="Gui C."/>
            <person name="Meng S."/>
            <person name="Li G."/>
            <person name="Viehrig K."/>
            <person name="Ye F."/>
            <person name="Su P."/>
            <person name="Kiefer A.F."/>
            <person name="Nichols A."/>
            <person name="Cepeda A.J."/>
            <person name="Yan W."/>
            <person name="Fan B."/>
            <person name="Jiang Y."/>
            <person name="Adhikari A."/>
            <person name="Zheng C.-J."/>
            <person name="Schuster L."/>
            <person name="Cowan T.M."/>
            <person name="Smanski M.J."/>
            <person name="Chevrette M.G."/>
            <person name="De Carvalho L.P.S."/>
            <person name="Shen B."/>
        </authorList>
    </citation>
    <scope>NUCLEOTIDE SEQUENCE [LARGE SCALE GENOMIC DNA]</scope>
    <source>
        <strain evidence="2 3">NPDC048117</strain>
    </source>
</reference>
<dbReference type="Proteomes" id="UP001551584">
    <property type="component" value="Unassembled WGS sequence"/>
</dbReference>
<dbReference type="Gene3D" id="3.90.25.10">
    <property type="entry name" value="UDP-galactose 4-epimerase, domain 1"/>
    <property type="match status" value="1"/>
</dbReference>
<proteinExistence type="predicted"/>
<evidence type="ECO:0000313" key="3">
    <source>
        <dbReference type="Proteomes" id="UP001551584"/>
    </source>
</evidence>
<accession>A0ABV3EWD1</accession>
<dbReference type="RefSeq" id="WP_359276408.1">
    <property type="nucleotide sequence ID" value="NZ_JBEZNA010000078.1"/>
</dbReference>
<dbReference type="Gene3D" id="3.40.50.720">
    <property type="entry name" value="NAD(P)-binding Rossmann-like Domain"/>
    <property type="match status" value="1"/>
</dbReference>
<dbReference type="SUPFAM" id="SSF51735">
    <property type="entry name" value="NAD(P)-binding Rossmann-fold domains"/>
    <property type="match status" value="1"/>
</dbReference>
<protein>
    <submittedName>
        <fullName evidence="2">NAD(P)H-binding protein</fullName>
    </submittedName>
</protein>
<gene>
    <name evidence="2" type="ORF">AB0D95_25315</name>
</gene>
<evidence type="ECO:0000313" key="2">
    <source>
        <dbReference type="EMBL" id="MEU9580543.1"/>
    </source>
</evidence>
<dbReference type="EMBL" id="JBEZNA010000078">
    <property type="protein sequence ID" value="MEU9580543.1"/>
    <property type="molecule type" value="Genomic_DNA"/>
</dbReference>
<dbReference type="PANTHER" id="PTHR47129:SF1">
    <property type="entry name" value="NMRA-LIKE DOMAIN-CONTAINING PROTEIN"/>
    <property type="match status" value="1"/>
</dbReference>
<sequence>MRMVVTGAAGSLGTRVIEELLERVPADGVVAVVPSGRHGAVFAARGVRLAVADHDVPESLVGVFRPGDRVLLVPGDGPAADRAAQHRPVVEAADAAGVALLAYVSVPGALRARAADVHRRTEGLVLASGLPYTLLRTNWCTELYTGRLPLVLHLGAVTQAAGDGRIASASRADYAAAAATVLTGVGGGHENRTYELGGDTAWSLSEYAAEISRRAGREIPYRAVSYDAYLDSLTSAGLPGPAAELVAGVDASIARGELSGVNGQLSRLIGRPTTPMPWSVAEAMRGLAGAG</sequence>
<dbReference type="InterPro" id="IPR016040">
    <property type="entry name" value="NAD(P)-bd_dom"/>
</dbReference>